<evidence type="ECO:0000313" key="4">
    <source>
        <dbReference type="Proteomes" id="UP001500540"/>
    </source>
</evidence>
<protein>
    <recommendedName>
        <fullName evidence="2">Protein-glutamine gamma-glutamyltransferase-like C-terminal domain-containing protein</fullName>
    </recommendedName>
</protein>
<evidence type="ECO:0000259" key="2">
    <source>
        <dbReference type="Pfam" id="PF13559"/>
    </source>
</evidence>
<reference evidence="4" key="1">
    <citation type="journal article" date="2019" name="Int. J. Syst. Evol. Microbiol.">
        <title>The Global Catalogue of Microorganisms (GCM) 10K type strain sequencing project: providing services to taxonomists for standard genome sequencing and annotation.</title>
        <authorList>
            <consortium name="The Broad Institute Genomics Platform"/>
            <consortium name="The Broad Institute Genome Sequencing Center for Infectious Disease"/>
            <person name="Wu L."/>
            <person name="Ma J."/>
        </authorList>
    </citation>
    <scope>NUCLEOTIDE SEQUENCE [LARGE SCALE GENOMIC DNA]</scope>
    <source>
        <strain evidence="4">JCM 16950</strain>
    </source>
</reference>
<dbReference type="Pfam" id="PF13559">
    <property type="entry name" value="DUF4129"/>
    <property type="match status" value="1"/>
</dbReference>
<keyword evidence="4" id="KW-1185">Reference proteome</keyword>
<sequence>MDNPNGRGLLVAAVVAAGFVAVLGVLAAGPVQVGPPRWVPQVTPIARPLPTSSGNPPAGLDQGPGAGAEVFGIIFEILLILGAAAIVAALAGYLVRLWRARRRLLRRRGGRTDVGGGAGVRPGESVPAPVMQRGIARALALLDMPRAPSDAVVQAWLGLEDAAVQAGAERRPSETPAEYAARIIRRFETDRDAADTLLHLYQDVRFGGQSATAAAVADARGCLLRLQASWHDAAPAEGGELRAR</sequence>
<keyword evidence="1" id="KW-0812">Transmembrane</keyword>
<evidence type="ECO:0000313" key="3">
    <source>
        <dbReference type="EMBL" id="GAA3769366.1"/>
    </source>
</evidence>
<comment type="caution">
    <text evidence="3">The sequence shown here is derived from an EMBL/GenBank/DDBJ whole genome shotgun (WGS) entry which is preliminary data.</text>
</comment>
<gene>
    <name evidence="3" type="ORF">GCM10022240_22210</name>
</gene>
<keyword evidence="1" id="KW-0472">Membrane</keyword>
<dbReference type="Proteomes" id="UP001500540">
    <property type="component" value="Unassembled WGS sequence"/>
</dbReference>
<keyword evidence="1" id="KW-1133">Transmembrane helix</keyword>
<evidence type="ECO:0000256" key="1">
    <source>
        <dbReference type="SAM" id="Phobius"/>
    </source>
</evidence>
<feature type="domain" description="Protein-glutamine gamma-glutamyltransferase-like C-terminal" evidence="2">
    <location>
        <begin position="155"/>
        <end position="221"/>
    </location>
</feature>
<organism evidence="3 4">
    <name type="scientific">Microbacterium kribbense</name>
    <dbReference type="NCBI Taxonomy" id="433645"/>
    <lineage>
        <taxon>Bacteria</taxon>
        <taxon>Bacillati</taxon>
        <taxon>Actinomycetota</taxon>
        <taxon>Actinomycetes</taxon>
        <taxon>Micrococcales</taxon>
        <taxon>Microbacteriaceae</taxon>
        <taxon>Microbacterium</taxon>
    </lineage>
</organism>
<dbReference type="RefSeq" id="WP_344783576.1">
    <property type="nucleotide sequence ID" value="NZ_BAABAF010000008.1"/>
</dbReference>
<feature type="transmembrane region" description="Helical" evidence="1">
    <location>
        <begin position="70"/>
        <end position="98"/>
    </location>
</feature>
<dbReference type="InterPro" id="IPR025403">
    <property type="entry name" value="TgpA-like_C"/>
</dbReference>
<name>A0ABP7GMR2_9MICO</name>
<accession>A0ABP7GMR2</accession>
<dbReference type="EMBL" id="BAABAF010000008">
    <property type="protein sequence ID" value="GAA3769366.1"/>
    <property type="molecule type" value="Genomic_DNA"/>
</dbReference>
<proteinExistence type="predicted"/>